<sequence length="71" mass="7931">MKSIANNLVLERGILTSSYKQEIRQSILSIKAQSLSRVKSRLKKDSSKIYSETGTILKVSMFALVLVALVF</sequence>
<proteinExistence type="predicted"/>
<keyword evidence="2" id="KW-1185">Reference proteome</keyword>
<evidence type="ECO:0000313" key="2">
    <source>
        <dbReference type="Proteomes" id="UP000563906"/>
    </source>
</evidence>
<dbReference type="EMBL" id="JACGLS010000002">
    <property type="protein sequence ID" value="MBA6156097.1"/>
    <property type="molecule type" value="Genomic_DNA"/>
</dbReference>
<comment type="caution">
    <text evidence="1">The sequence shown here is derived from an EMBL/GenBank/DDBJ whole genome shotgun (WGS) entry which is preliminary data.</text>
</comment>
<dbReference type="RefSeq" id="WP_182124603.1">
    <property type="nucleotide sequence ID" value="NZ_JACGLS010000002.1"/>
</dbReference>
<protein>
    <submittedName>
        <fullName evidence="1">Uncharacterized protein</fullName>
    </submittedName>
</protein>
<evidence type="ECO:0000313" key="1">
    <source>
        <dbReference type="EMBL" id="MBA6156097.1"/>
    </source>
</evidence>
<organism evidence="1 2">
    <name type="scientific">Tenacibaculum pelagium</name>
    <dbReference type="NCBI Taxonomy" id="2759527"/>
    <lineage>
        <taxon>Bacteria</taxon>
        <taxon>Pseudomonadati</taxon>
        <taxon>Bacteroidota</taxon>
        <taxon>Flavobacteriia</taxon>
        <taxon>Flavobacteriales</taxon>
        <taxon>Flavobacteriaceae</taxon>
        <taxon>Tenacibaculum</taxon>
    </lineage>
</organism>
<gene>
    <name evidence="1" type="ORF">H3Z83_06130</name>
</gene>
<dbReference type="Proteomes" id="UP000563906">
    <property type="component" value="Unassembled WGS sequence"/>
</dbReference>
<accession>A0A839ANM6</accession>
<name>A0A839ANM6_9FLAO</name>
<dbReference type="AlphaFoldDB" id="A0A839ANM6"/>
<reference evidence="1 2" key="1">
    <citation type="submission" date="2020-07" db="EMBL/GenBank/DDBJ databases">
        <title>Bacterium isolated from marine sediment.</title>
        <authorList>
            <person name="Shang D."/>
            <person name="Du Z.-J."/>
        </authorList>
    </citation>
    <scope>NUCLEOTIDE SEQUENCE [LARGE SCALE GENOMIC DNA]</scope>
    <source>
        <strain evidence="1 2">S7007</strain>
    </source>
</reference>